<dbReference type="PANTHER" id="PTHR36454">
    <property type="entry name" value="LMO2823 PROTEIN"/>
    <property type="match status" value="1"/>
</dbReference>
<evidence type="ECO:0000313" key="2">
    <source>
        <dbReference type="Proteomes" id="UP000288669"/>
    </source>
</evidence>
<name>A0A430AFV2_9ENTE</name>
<dbReference type="OrthoDB" id="9781616at2"/>
<dbReference type="RefSeq" id="WP_126826306.1">
    <property type="nucleotide sequence ID" value="NZ_JBHLWU010000001.1"/>
</dbReference>
<dbReference type="PANTHER" id="PTHR36454:SF1">
    <property type="entry name" value="DUF1015 DOMAIN-CONTAINING PROTEIN"/>
    <property type="match status" value="1"/>
</dbReference>
<sequence length="413" mass="48248">MVQIRPFKGIRPEEKLVEKIASLPYDVLDSNEARALGEKNPYSYLHIDKAEIDLPETRSPYDCTVYEQARKNLAAFQKKHWLKKEDQPVLYLYELTMSGHVQTGIVCCTSIEEYLEGQIKKHEYTRPEKEQDRINHSDVCDANTSPIFLTYRAQDAIDELICKWKDQFSPIYNFTSFHNVTHRVWLVDQTETITQLERLFRNVPALYIADGHHRTESAVKVGQKRQAQFPDAPSDAEFNVFLSVLFPKEQLKILDYNRVLNVPIPPNFLQQLEQHFFLKKVKKAEAKPQTKHDFALYLNHQWYRLTAKHPTSSKDIIDQLDVTILQKEVFERFFDIQDIRTDKRIDFVGGIRGLDELERLVDNQTFTLAFALFPTTMDDLLNVADHGLIMPPKSTWFEPKLLSGLFVHDFETK</sequence>
<accession>A0A430AFV2</accession>
<dbReference type="AlphaFoldDB" id="A0A430AFV2"/>
<dbReference type="EMBL" id="NGJZ01000003">
    <property type="protein sequence ID" value="RSU06623.1"/>
    <property type="molecule type" value="Genomic_DNA"/>
</dbReference>
<protein>
    <recommendedName>
        <fullName evidence="3">DUF1015 domain-containing protein</fullName>
    </recommendedName>
</protein>
<comment type="caution">
    <text evidence="1">The sequence shown here is derived from an EMBL/GenBank/DDBJ whole genome shotgun (WGS) entry which is preliminary data.</text>
</comment>
<proteinExistence type="predicted"/>
<dbReference type="InterPro" id="IPR008323">
    <property type="entry name" value="UCP033563"/>
</dbReference>
<evidence type="ECO:0008006" key="3">
    <source>
        <dbReference type="Google" id="ProtNLM"/>
    </source>
</evidence>
<evidence type="ECO:0000313" key="1">
    <source>
        <dbReference type="EMBL" id="RSU06623.1"/>
    </source>
</evidence>
<reference evidence="1 2" key="1">
    <citation type="submission" date="2017-05" db="EMBL/GenBank/DDBJ databases">
        <title>Vagococcus spp. assemblies.</title>
        <authorList>
            <person name="Gulvik C.A."/>
        </authorList>
    </citation>
    <scope>NUCLEOTIDE SEQUENCE [LARGE SCALE GENOMIC DNA]</scope>
    <source>
        <strain evidence="1 2">DSM 24756</strain>
    </source>
</reference>
<gene>
    <name evidence="1" type="ORF">CBF30_10280</name>
</gene>
<dbReference type="PIRSF" id="PIRSF033563">
    <property type="entry name" value="UCP033563"/>
    <property type="match status" value="1"/>
</dbReference>
<keyword evidence="2" id="KW-1185">Reference proteome</keyword>
<organism evidence="1 2">
    <name type="scientific">Vagococcus entomophilus</name>
    <dbReference type="NCBI Taxonomy" id="1160095"/>
    <lineage>
        <taxon>Bacteria</taxon>
        <taxon>Bacillati</taxon>
        <taxon>Bacillota</taxon>
        <taxon>Bacilli</taxon>
        <taxon>Lactobacillales</taxon>
        <taxon>Enterococcaceae</taxon>
        <taxon>Vagococcus</taxon>
    </lineage>
</organism>
<dbReference type="Pfam" id="PF06245">
    <property type="entry name" value="DUF1015"/>
    <property type="match status" value="1"/>
</dbReference>
<dbReference type="Proteomes" id="UP000288669">
    <property type="component" value="Unassembled WGS sequence"/>
</dbReference>